<dbReference type="Pfam" id="PF01381">
    <property type="entry name" value="HTH_3"/>
    <property type="match status" value="1"/>
</dbReference>
<accession>A0A927YMK6</accession>
<evidence type="ECO:0000256" key="1">
    <source>
        <dbReference type="ARBA" id="ARBA00007227"/>
    </source>
</evidence>
<proteinExistence type="inferred from homology"/>
<dbReference type="AlphaFoldDB" id="A0A927YMK6"/>
<dbReference type="InterPro" id="IPR052345">
    <property type="entry name" value="Rad_response_metalloprotease"/>
</dbReference>
<evidence type="ECO:0000313" key="4">
    <source>
        <dbReference type="Proteomes" id="UP000766246"/>
    </source>
</evidence>
<comment type="caution">
    <text evidence="3">The sequence shown here is derived from an EMBL/GenBank/DDBJ whole genome shotgun (WGS) entry which is preliminary data.</text>
</comment>
<dbReference type="CDD" id="cd00093">
    <property type="entry name" value="HTH_XRE"/>
    <property type="match status" value="1"/>
</dbReference>
<dbReference type="Gene3D" id="1.10.10.2910">
    <property type="match status" value="1"/>
</dbReference>
<dbReference type="SMART" id="SM00530">
    <property type="entry name" value="HTH_XRE"/>
    <property type="match status" value="1"/>
</dbReference>
<dbReference type="PANTHER" id="PTHR43236:SF1">
    <property type="entry name" value="BLL7220 PROTEIN"/>
    <property type="match status" value="1"/>
</dbReference>
<dbReference type="Gene3D" id="1.10.260.40">
    <property type="entry name" value="lambda repressor-like DNA-binding domains"/>
    <property type="match status" value="1"/>
</dbReference>
<dbReference type="InterPro" id="IPR010982">
    <property type="entry name" value="Lambda_DNA-bd_dom_sf"/>
</dbReference>
<organism evidence="3 4">
    <name type="scientific">Pseudobutyrivibrio ruminis</name>
    <dbReference type="NCBI Taxonomy" id="46206"/>
    <lineage>
        <taxon>Bacteria</taxon>
        <taxon>Bacillati</taxon>
        <taxon>Bacillota</taxon>
        <taxon>Clostridia</taxon>
        <taxon>Lachnospirales</taxon>
        <taxon>Lachnospiraceae</taxon>
        <taxon>Pseudobutyrivibrio</taxon>
    </lineage>
</organism>
<comment type="similarity">
    <text evidence="1">Belongs to the short-chain fatty acyl-CoA assimilation regulator (ScfR) family.</text>
</comment>
<evidence type="ECO:0000313" key="3">
    <source>
        <dbReference type="EMBL" id="MBE5920880.1"/>
    </source>
</evidence>
<name>A0A927YMK6_9FIRM</name>
<dbReference type="GO" id="GO:0003677">
    <property type="term" value="F:DNA binding"/>
    <property type="evidence" value="ECO:0007669"/>
    <property type="project" value="InterPro"/>
</dbReference>
<reference evidence="3" key="1">
    <citation type="submission" date="2019-04" db="EMBL/GenBank/DDBJ databases">
        <title>Evolution of Biomass-Degrading Anaerobic Consortia Revealed by Metagenomics.</title>
        <authorList>
            <person name="Peng X."/>
        </authorList>
    </citation>
    <scope>NUCLEOTIDE SEQUENCE</scope>
    <source>
        <strain evidence="3">SIG311</strain>
    </source>
</reference>
<dbReference type="EMBL" id="SVER01000059">
    <property type="protein sequence ID" value="MBE5920880.1"/>
    <property type="molecule type" value="Genomic_DNA"/>
</dbReference>
<dbReference type="InterPro" id="IPR010359">
    <property type="entry name" value="IrrE_HExxH"/>
</dbReference>
<dbReference type="SUPFAM" id="SSF47413">
    <property type="entry name" value="lambda repressor-like DNA-binding domains"/>
    <property type="match status" value="1"/>
</dbReference>
<evidence type="ECO:0000259" key="2">
    <source>
        <dbReference type="PROSITE" id="PS50943"/>
    </source>
</evidence>
<dbReference type="PROSITE" id="PS50943">
    <property type="entry name" value="HTH_CROC1"/>
    <property type="match status" value="1"/>
</dbReference>
<dbReference type="Pfam" id="PF06114">
    <property type="entry name" value="Peptidase_M78"/>
    <property type="match status" value="1"/>
</dbReference>
<feature type="domain" description="HTH cro/C1-type" evidence="2">
    <location>
        <begin position="6"/>
        <end position="60"/>
    </location>
</feature>
<gene>
    <name evidence="3" type="ORF">E7272_13715</name>
</gene>
<dbReference type="Proteomes" id="UP000766246">
    <property type="component" value="Unassembled WGS sequence"/>
</dbReference>
<dbReference type="InterPro" id="IPR001387">
    <property type="entry name" value="Cro/C1-type_HTH"/>
</dbReference>
<dbReference type="PANTHER" id="PTHR43236">
    <property type="entry name" value="ANTITOXIN HIGA1"/>
    <property type="match status" value="1"/>
</dbReference>
<sequence>MFEKNLKYYRLKKNMSMKDLADAVGVTSMAISNYESGKRQPDIDIINKMAEALGIKVVDFLASRNSRLEFKHCEFRKHCTLNKSQQEYIKESVEEYFSRFFDAVDCLCGNPLPTPPKCYTIKLSGSYQEDAINLRKHLCLPEEGPIDELIGILENKGIMVFELDIDDDHFSGMNGFVNDYPYIVINKNMNPERKRTTIIHELAHLMFIWDDSKEKDNEHLATQIAGAFLITDNDLVRELGLKKSRLTKDMILVCQEYGISMYLLVMRAAQVGIISNSLEKDFYIKANKAGWRKNEPPRVKRIEEPLLFKQLVYRAVNEEGISIQRGAELLQMTYSDVEKYCGLMEV</sequence>
<protein>
    <submittedName>
        <fullName evidence="3">Helix-turn-helix domain-containing protein</fullName>
    </submittedName>
</protein>